<dbReference type="GO" id="GO:0003723">
    <property type="term" value="F:RNA binding"/>
    <property type="evidence" value="ECO:0007669"/>
    <property type="project" value="UniProtKB-UniRule"/>
</dbReference>
<dbReference type="RefSeq" id="WP_064293060.1">
    <property type="nucleotide sequence ID" value="NZ_JASODP010000017.1"/>
</dbReference>
<dbReference type="GeneID" id="86971617"/>
<dbReference type="GO" id="GO:0051607">
    <property type="term" value="P:defense response to virus"/>
    <property type="evidence" value="ECO:0007669"/>
    <property type="project" value="UniProtKB-UniRule"/>
</dbReference>
<dbReference type="InterPro" id="IPR010155">
    <property type="entry name" value="CRISPR-assoc_prot_Cas5d"/>
</dbReference>
<dbReference type="Pfam" id="PF09704">
    <property type="entry name" value="Cas_Cas5d"/>
    <property type="match status" value="1"/>
</dbReference>
<keyword evidence="1" id="KW-0255">Endonuclease</keyword>
<dbReference type="Proteomes" id="UP000251923">
    <property type="component" value="Unassembled WGS sequence"/>
</dbReference>
<keyword evidence="1" id="KW-0540">Nuclease</keyword>
<evidence type="ECO:0000313" key="2">
    <source>
        <dbReference type="EMBL" id="RAV77462.1"/>
    </source>
</evidence>
<dbReference type="AlphaFoldDB" id="A0A178HFI3"/>
<dbReference type="Gene3D" id="3.30.70.2660">
    <property type="match status" value="1"/>
</dbReference>
<protein>
    <recommendedName>
        <fullName evidence="1">pre-crRNA processing endonuclease</fullName>
        <ecNumber evidence="1">3.1.-.-</ecNumber>
    </recommendedName>
</protein>
<dbReference type="InterPro" id="IPR021124">
    <property type="entry name" value="CRISPR-assoc_prot_Cas5"/>
</dbReference>
<keyword evidence="1" id="KW-0378">Hydrolase</keyword>
<comment type="caution">
    <text evidence="2">The sequence shown here is derived from an EMBL/GenBank/DDBJ whole genome shotgun (WGS) entry which is preliminary data.</text>
</comment>
<dbReference type="EC" id="3.1.-.-" evidence="1"/>
<evidence type="ECO:0000256" key="1">
    <source>
        <dbReference type="PIRNR" id="PIRNR029950"/>
    </source>
</evidence>
<comment type="similarity">
    <text evidence="1">Belongs to the CRISPR-associated protein Cas5 family. Subtype I-C/Dvulg subfamily.</text>
</comment>
<dbReference type="GO" id="GO:0043571">
    <property type="term" value="P:maintenance of CRISPR repeat elements"/>
    <property type="evidence" value="ECO:0007669"/>
    <property type="project" value="UniProtKB-UniRule"/>
</dbReference>
<dbReference type="PIRSF" id="PIRSF029950">
    <property type="entry name" value="Cas_CT1134"/>
    <property type="match status" value="1"/>
</dbReference>
<reference evidence="2 3" key="1">
    <citation type="submission" date="2018-04" db="EMBL/GenBank/DDBJ databases">
        <title>Aerococcus urinae genomes.</title>
        <authorList>
            <person name="Hilt E."/>
            <person name="Gilbert N.M."/>
            <person name="Thomas-White K."/>
            <person name="Putonti C."/>
            <person name="Lewis A.L."/>
            <person name="Visck K.L."/>
            <person name="Wolfe A.J."/>
        </authorList>
    </citation>
    <scope>NUCLEOTIDE SEQUENCE [LARGE SCALE GENOMIC DNA]</scope>
    <source>
        <strain evidence="2 3">UMB7480</strain>
    </source>
</reference>
<evidence type="ECO:0000313" key="3">
    <source>
        <dbReference type="Proteomes" id="UP000251923"/>
    </source>
</evidence>
<dbReference type="NCBIfam" id="TIGR01876">
    <property type="entry name" value="cas_Cas5d"/>
    <property type="match status" value="1"/>
</dbReference>
<proteinExistence type="inferred from homology"/>
<dbReference type="GO" id="GO:0004519">
    <property type="term" value="F:endonuclease activity"/>
    <property type="evidence" value="ECO:0007669"/>
    <property type="project" value="UniProtKB-UniRule"/>
</dbReference>
<keyword evidence="1" id="KW-0694">RNA-binding</keyword>
<dbReference type="NCBIfam" id="TIGR02593">
    <property type="entry name" value="CRISPR_cas5"/>
    <property type="match status" value="1"/>
</dbReference>
<accession>A0A178HFI3</accession>
<dbReference type="EMBL" id="QMHM01000024">
    <property type="protein sequence ID" value="RAV77462.1"/>
    <property type="molecule type" value="Genomic_DNA"/>
</dbReference>
<gene>
    <name evidence="2" type="primary">cas5c</name>
    <name evidence="2" type="ORF">DBT54_08785</name>
</gene>
<name>A0A178HFI3_9LACT</name>
<sequence>MGETNHFQSKPFYYRLYGDYALFTDPVTKGGGEKFTYQIPTYQAIKGITEQIYWKPTIYIVIDELVVMNRIVTETMGARPIITTGKKPGNDLSNYTYLSDVDYLIKFHFEWNLNRPDLAKDRNEFKHQAIILRSLERGGRRSIFLGTSECMGFVERLSEKDYYETARESYYRESNVSYGIMFHSFTYPDEQLGNEAEEDLKLYSNYTPIQMKKGKISFCRPEDCQMQQVVNDYHFKTFNEGNMTLVDEEYQAMGLEGTEQ</sequence>
<keyword evidence="1" id="KW-0051">Antiviral defense</keyword>
<organism evidence="2 3">
    <name type="scientific">Aerococcus urinae</name>
    <dbReference type="NCBI Taxonomy" id="1376"/>
    <lineage>
        <taxon>Bacteria</taxon>
        <taxon>Bacillati</taxon>
        <taxon>Bacillota</taxon>
        <taxon>Bacilli</taxon>
        <taxon>Lactobacillales</taxon>
        <taxon>Aerococcaceae</taxon>
        <taxon>Aerococcus</taxon>
    </lineage>
</organism>
<comment type="function">
    <text evidence="1">CRISPR (clustered regularly interspaced short palindromic repeat) is an adaptive immune system that provides protection against mobile genetic elements (viruses, transposable elements and conjugative plasmids). CRISPR clusters contain spacers, sequences complementary to antecedent mobile elements, and target invading nucleic acids. CRISPR clusters are transcribed and processed into CRISPR RNA (crRNA).</text>
</comment>
<dbReference type="GO" id="GO:0016787">
    <property type="term" value="F:hydrolase activity"/>
    <property type="evidence" value="ECO:0007669"/>
    <property type="project" value="UniProtKB-KW"/>
</dbReference>
<dbReference type="InterPro" id="IPR013422">
    <property type="entry name" value="CRISPR-assoc_prot_Cas5_N"/>
</dbReference>